<evidence type="ECO:0000313" key="3">
    <source>
        <dbReference type="Proteomes" id="UP000796880"/>
    </source>
</evidence>
<feature type="coiled-coil region" evidence="1">
    <location>
        <begin position="13"/>
        <end position="47"/>
    </location>
</feature>
<dbReference type="EMBL" id="VOIH02000001">
    <property type="protein sequence ID" value="KAF3457732.1"/>
    <property type="molecule type" value="Genomic_DNA"/>
</dbReference>
<accession>A0A8K0MT70</accession>
<comment type="caution">
    <text evidence="2">The sequence shown here is derived from an EMBL/GenBank/DDBJ whole genome shotgun (WGS) entry which is preliminary data.</text>
</comment>
<dbReference type="AlphaFoldDB" id="A0A8K0MT70"/>
<protein>
    <submittedName>
        <fullName evidence="2">Uncharacterized protein</fullName>
    </submittedName>
</protein>
<keyword evidence="1" id="KW-0175">Coiled coil</keyword>
<sequence length="74" mass="8516">MFKELKADAIESEEVNRKQIKKLEDTVVQLEEKSGKATQELKSLKYEVDTAGFDVDILKREILVAHRVLVQETL</sequence>
<evidence type="ECO:0000256" key="1">
    <source>
        <dbReference type="SAM" id="Coils"/>
    </source>
</evidence>
<dbReference type="Proteomes" id="UP000796880">
    <property type="component" value="Unassembled WGS sequence"/>
</dbReference>
<reference evidence="2" key="1">
    <citation type="submission" date="2020-03" db="EMBL/GenBank/DDBJ databases">
        <title>A high-quality chromosome-level genome assembly of a woody plant with both climbing and erect habits, Rhamnella rubrinervis.</title>
        <authorList>
            <person name="Lu Z."/>
            <person name="Yang Y."/>
            <person name="Zhu X."/>
            <person name="Sun Y."/>
        </authorList>
    </citation>
    <scope>NUCLEOTIDE SEQUENCE</scope>
    <source>
        <strain evidence="2">BYM</strain>
        <tissue evidence="2">Leaf</tissue>
    </source>
</reference>
<evidence type="ECO:0000313" key="2">
    <source>
        <dbReference type="EMBL" id="KAF3457732.1"/>
    </source>
</evidence>
<name>A0A8K0MT70_9ROSA</name>
<organism evidence="2 3">
    <name type="scientific">Rhamnella rubrinervis</name>
    <dbReference type="NCBI Taxonomy" id="2594499"/>
    <lineage>
        <taxon>Eukaryota</taxon>
        <taxon>Viridiplantae</taxon>
        <taxon>Streptophyta</taxon>
        <taxon>Embryophyta</taxon>
        <taxon>Tracheophyta</taxon>
        <taxon>Spermatophyta</taxon>
        <taxon>Magnoliopsida</taxon>
        <taxon>eudicotyledons</taxon>
        <taxon>Gunneridae</taxon>
        <taxon>Pentapetalae</taxon>
        <taxon>rosids</taxon>
        <taxon>fabids</taxon>
        <taxon>Rosales</taxon>
        <taxon>Rhamnaceae</taxon>
        <taxon>rhamnoid group</taxon>
        <taxon>Rhamneae</taxon>
        <taxon>Rhamnella</taxon>
    </lineage>
</organism>
<keyword evidence="3" id="KW-1185">Reference proteome</keyword>
<proteinExistence type="predicted"/>
<gene>
    <name evidence="2" type="ORF">FNV43_RR02390</name>
</gene>